<keyword evidence="6" id="KW-1133">Transmembrane helix</keyword>
<dbReference type="Proteomes" id="UP000593564">
    <property type="component" value="Unassembled WGS sequence"/>
</dbReference>
<evidence type="ECO:0000256" key="8">
    <source>
        <dbReference type="PROSITE-ProRule" id="PRU00282"/>
    </source>
</evidence>
<dbReference type="GO" id="GO:0016020">
    <property type="term" value="C:membrane"/>
    <property type="evidence" value="ECO:0007669"/>
    <property type="project" value="UniProtKB-SubCell"/>
</dbReference>
<comment type="similarity">
    <text evidence="2 9">Belongs to the mitochondrial carrier (TC 2.A.29) family.</text>
</comment>
<evidence type="ECO:0000313" key="11">
    <source>
        <dbReference type="Proteomes" id="UP000593564"/>
    </source>
</evidence>
<proteinExistence type="inferred from homology"/>
<evidence type="ECO:0000256" key="4">
    <source>
        <dbReference type="ARBA" id="ARBA00022692"/>
    </source>
</evidence>
<dbReference type="InterPro" id="IPR044712">
    <property type="entry name" value="SLC25A32-like"/>
</dbReference>
<keyword evidence="4 8" id="KW-0812">Transmembrane</keyword>
<dbReference type="Pfam" id="PF00153">
    <property type="entry name" value="Mito_carr"/>
    <property type="match status" value="1"/>
</dbReference>
<keyword evidence="3 9" id="KW-0813">Transport</keyword>
<dbReference type="PANTHER" id="PTHR45683">
    <property type="entry name" value="MITOCHONDRIAL NICOTINAMIDE ADENINE DINUCLEOTIDE TRANSPORTER 1-RELATED-RELATED"/>
    <property type="match status" value="1"/>
</dbReference>
<evidence type="ECO:0000256" key="5">
    <source>
        <dbReference type="ARBA" id="ARBA00022737"/>
    </source>
</evidence>
<evidence type="ECO:0000313" key="10">
    <source>
        <dbReference type="EMBL" id="KAF5956151.1"/>
    </source>
</evidence>
<reference evidence="10 11" key="2">
    <citation type="submission" date="2020-07" db="EMBL/GenBank/DDBJ databases">
        <title>Genome assembly of wild tea tree DASZ reveals pedigree and selection history of tea varieties.</title>
        <authorList>
            <person name="Zhang W."/>
        </authorList>
    </citation>
    <scope>NUCLEOTIDE SEQUENCE [LARGE SCALE GENOMIC DNA]</scope>
    <source>
        <strain evidence="11">cv. G240</strain>
        <tissue evidence="10">Leaf</tissue>
    </source>
</reference>
<dbReference type="InterPro" id="IPR018108">
    <property type="entry name" value="MCP_transmembrane"/>
</dbReference>
<dbReference type="InterPro" id="IPR023395">
    <property type="entry name" value="MCP_dom_sf"/>
</dbReference>
<keyword evidence="7 8" id="KW-0472">Membrane</keyword>
<evidence type="ECO:0000256" key="9">
    <source>
        <dbReference type="RuleBase" id="RU000488"/>
    </source>
</evidence>
<sequence length="131" mass="14485">MTMMVTVEDIFDIAMAREVYNEAGITGFWKGIIPTLIMVCNPSIQFMIYESSLKHLRAKRSSNKQGINNVTALEFSDNWLLAKTHKNIKASFFIGGLGKTGSNYVNIPLVGCQGEVTSSVLHDDAVFDMSC</sequence>
<dbReference type="GO" id="GO:0055085">
    <property type="term" value="P:transmembrane transport"/>
    <property type="evidence" value="ECO:0007669"/>
    <property type="project" value="InterPro"/>
</dbReference>
<comment type="subcellular location">
    <subcellularLocation>
        <location evidence="1">Membrane</location>
        <topology evidence="1">Multi-pass membrane protein</topology>
    </subcellularLocation>
</comment>
<feature type="repeat" description="Solcar" evidence="8">
    <location>
        <begin position="1"/>
        <end position="55"/>
    </location>
</feature>
<gene>
    <name evidence="10" type="ORF">HYC85_009007</name>
</gene>
<dbReference type="PROSITE" id="PS50920">
    <property type="entry name" value="SOLCAR"/>
    <property type="match status" value="1"/>
</dbReference>
<accession>A0A7J7HV92</accession>
<dbReference type="AlphaFoldDB" id="A0A7J7HV92"/>
<protein>
    <submittedName>
        <fullName evidence="10">Uncharacterized protein</fullName>
    </submittedName>
</protein>
<dbReference type="GO" id="GO:0006862">
    <property type="term" value="P:nucleotide transport"/>
    <property type="evidence" value="ECO:0007669"/>
    <property type="project" value="InterPro"/>
</dbReference>
<evidence type="ECO:0000256" key="6">
    <source>
        <dbReference type="ARBA" id="ARBA00022989"/>
    </source>
</evidence>
<organism evidence="10 11">
    <name type="scientific">Camellia sinensis</name>
    <name type="common">Tea plant</name>
    <name type="synonym">Thea sinensis</name>
    <dbReference type="NCBI Taxonomy" id="4442"/>
    <lineage>
        <taxon>Eukaryota</taxon>
        <taxon>Viridiplantae</taxon>
        <taxon>Streptophyta</taxon>
        <taxon>Embryophyta</taxon>
        <taxon>Tracheophyta</taxon>
        <taxon>Spermatophyta</taxon>
        <taxon>Magnoliopsida</taxon>
        <taxon>eudicotyledons</taxon>
        <taxon>Gunneridae</taxon>
        <taxon>Pentapetalae</taxon>
        <taxon>asterids</taxon>
        <taxon>Ericales</taxon>
        <taxon>Theaceae</taxon>
        <taxon>Camellia</taxon>
    </lineage>
</organism>
<keyword evidence="5" id="KW-0677">Repeat</keyword>
<dbReference type="SUPFAM" id="SSF103506">
    <property type="entry name" value="Mitochondrial carrier"/>
    <property type="match status" value="1"/>
</dbReference>
<dbReference type="Gene3D" id="1.50.40.10">
    <property type="entry name" value="Mitochondrial carrier domain"/>
    <property type="match status" value="1"/>
</dbReference>
<comment type="caution">
    <text evidence="10">The sequence shown here is derived from an EMBL/GenBank/DDBJ whole genome shotgun (WGS) entry which is preliminary data.</text>
</comment>
<evidence type="ECO:0000256" key="3">
    <source>
        <dbReference type="ARBA" id="ARBA00022448"/>
    </source>
</evidence>
<dbReference type="EMBL" id="JACBKZ010000003">
    <property type="protein sequence ID" value="KAF5956151.1"/>
    <property type="molecule type" value="Genomic_DNA"/>
</dbReference>
<name>A0A7J7HV92_CAMSI</name>
<reference evidence="11" key="1">
    <citation type="journal article" date="2020" name="Nat. Commun.">
        <title>Genome assembly of wild tea tree DASZ reveals pedigree and selection history of tea varieties.</title>
        <authorList>
            <person name="Zhang W."/>
            <person name="Zhang Y."/>
            <person name="Qiu H."/>
            <person name="Guo Y."/>
            <person name="Wan H."/>
            <person name="Zhang X."/>
            <person name="Scossa F."/>
            <person name="Alseekh S."/>
            <person name="Zhang Q."/>
            <person name="Wang P."/>
            <person name="Xu L."/>
            <person name="Schmidt M.H."/>
            <person name="Jia X."/>
            <person name="Li D."/>
            <person name="Zhu A."/>
            <person name="Guo F."/>
            <person name="Chen W."/>
            <person name="Ni D."/>
            <person name="Usadel B."/>
            <person name="Fernie A.R."/>
            <person name="Wen W."/>
        </authorList>
    </citation>
    <scope>NUCLEOTIDE SEQUENCE [LARGE SCALE GENOMIC DNA]</scope>
    <source>
        <strain evidence="11">cv. G240</strain>
    </source>
</reference>
<keyword evidence="11" id="KW-1185">Reference proteome</keyword>
<evidence type="ECO:0000256" key="1">
    <source>
        <dbReference type="ARBA" id="ARBA00004141"/>
    </source>
</evidence>
<evidence type="ECO:0000256" key="2">
    <source>
        <dbReference type="ARBA" id="ARBA00006375"/>
    </source>
</evidence>
<evidence type="ECO:0000256" key="7">
    <source>
        <dbReference type="ARBA" id="ARBA00023136"/>
    </source>
</evidence>